<dbReference type="InterPro" id="IPR025645">
    <property type="entry name" value="DUF4349"/>
</dbReference>
<keyword evidence="1" id="KW-0175">Coiled coil</keyword>
<feature type="transmembrane region" description="Helical" evidence="2">
    <location>
        <begin position="251"/>
        <end position="273"/>
    </location>
</feature>
<keyword evidence="2" id="KW-1133">Transmembrane helix</keyword>
<dbReference type="RefSeq" id="WP_152761747.1">
    <property type="nucleotide sequence ID" value="NZ_WHLY01000002.1"/>
</dbReference>
<sequence>MKTTVRILIAVLCGLGCSCNQEQQDHQEVMAQVDLMQIPPPKVQEMLISPEQEADRDLQQPAETKVPTERKIIKNGTIRFDTKDAKETQAYIAKSVAEYKGFIVLESSNDQNYQIEYRTTVQIPADKFEEFLTVISTQVDNLRSKDISAEDVTAEYVDVESRIKTKKELEARYQQLLQKATKVEEMLAIEREMGTLRTDIESIEGRLRYLKDRVAFSTLTIIYYETPPASLGFLGKLGIGLADGWNNLLEFLVAVVSLWPFWLLIAGFIFLLLRYRRRKVAKA</sequence>
<evidence type="ECO:0000259" key="3">
    <source>
        <dbReference type="Pfam" id="PF14257"/>
    </source>
</evidence>
<proteinExistence type="predicted"/>
<dbReference type="EMBL" id="WHLY01000002">
    <property type="protein sequence ID" value="MPR35036.1"/>
    <property type="molecule type" value="Genomic_DNA"/>
</dbReference>
<gene>
    <name evidence="4" type="ORF">GBK04_17175</name>
</gene>
<feature type="coiled-coil region" evidence="1">
    <location>
        <begin position="159"/>
        <end position="186"/>
    </location>
</feature>
<dbReference type="Proteomes" id="UP000479293">
    <property type="component" value="Unassembled WGS sequence"/>
</dbReference>
<dbReference type="PROSITE" id="PS51257">
    <property type="entry name" value="PROKAR_LIPOPROTEIN"/>
    <property type="match status" value="1"/>
</dbReference>
<feature type="domain" description="DUF4349" evidence="3">
    <location>
        <begin position="70"/>
        <end position="273"/>
    </location>
</feature>
<reference evidence="4 5" key="1">
    <citation type="submission" date="2019-10" db="EMBL/GenBank/DDBJ databases">
        <title>Draft Genome Sequence of Cytophagaceae sp. SJW1-29.</title>
        <authorList>
            <person name="Choi A."/>
        </authorList>
    </citation>
    <scope>NUCLEOTIDE SEQUENCE [LARGE SCALE GENOMIC DNA]</scope>
    <source>
        <strain evidence="4 5">SJW1-29</strain>
    </source>
</reference>
<evidence type="ECO:0000313" key="4">
    <source>
        <dbReference type="EMBL" id="MPR35036.1"/>
    </source>
</evidence>
<protein>
    <submittedName>
        <fullName evidence="4">DUF4349 domain-containing protein</fullName>
    </submittedName>
</protein>
<evidence type="ECO:0000256" key="2">
    <source>
        <dbReference type="SAM" id="Phobius"/>
    </source>
</evidence>
<organism evidence="4 5">
    <name type="scientific">Salmonirosea aquatica</name>
    <dbReference type="NCBI Taxonomy" id="2654236"/>
    <lineage>
        <taxon>Bacteria</taxon>
        <taxon>Pseudomonadati</taxon>
        <taxon>Bacteroidota</taxon>
        <taxon>Cytophagia</taxon>
        <taxon>Cytophagales</taxon>
        <taxon>Spirosomataceae</taxon>
        <taxon>Salmonirosea</taxon>
    </lineage>
</organism>
<comment type="caution">
    <text evidence="4">The sequence shown here is derived from an EMBL/GenBank/DDBJ whole genome shotgun (WGS) entry which is preliminary data.</text>
</comment>
<name>A0A7C9BDU0_9BACT</name>
<keyword evidence="2" id="KW-0812">Transmembrane</keyword>
<keyword evidence="5" id="KW-1185">Reference proteome</keyword>
<dbReference type="Pfam" id="PF14257">
    <property type="entry name" value="DUF4349"/>
    <property type="match status" value="1"/>
</dbReference>
<keyword evidence="2" id="KW-0472">Membrane</keyword>
<accession>A0A7C9BDU0</accession>
<evidence type="ECO:0000313" key="5">
    <source>
        <dbReference type="Proteomes" id="UP000479293"/>
    </source>
</evidence>
<evidence type="ECO:0000256" key="1">
    <source>
        <dbReference type="SAM" id="Coils"/>
    </source>
</evidence>
<dbReference type="AlphaFoldDB" id="A0A7C9BDU0"/>